<dbReference type="AlphaFoldDB" id="A0AAD1RZN4"/>
<keyword evidence="3" id="KW-1185">Reference proteome</keyword>
<feature type="compositionally biased region" description="Basic and acidic residues" evidence="1">
    <location>
        <begin position="93"/>
        <end position="104"/>
    </location>
</feature>
<feature type="compositionally biased region" description="Basic residues" evidence="1">
    <location>
        <begin position="134"/>
        <end position="154"/>
    </location>
</feature>
<accession>A0AAD1RZN4</accession>
<name>A0AAD1RZN4_PELCU</name>
<evidence type="ECO:0000256" key="1">
    <source>
        <dbReference type="SAM" id="MobiDB-lite"/>
    </source>
</evidence>
<dbReference type="Proteomes" id="UP001295444">
    <property type="component" value="Chromosome 04"/>
</dbReference>
<proteinExistence type="predicted"/>
<sequence length="218" mass="24276">MACRSVRVCDSSIAVMEVVCGSPKDIRAYTQRVDTRAGDTWPIENGGGVLAATQLEAAKQSSDCGTDLMQRLDALFNDFWEKLQRRAQRTKTKRQDPMDPREGSYGRPGKRGIPLGATRDQKLTLTHPGPPRLQAKRALTRRRRPHRRKRKRQSTYRPPATPMRGRHSGNVCHRVSGQKTQACTPAWGKRDTPTTGRASAPPLDQPESLSRIPTEGIG</sequence>
<feature type="region of interest" description="Disordered" evidence="1">
    <location>
        <begin position="86"/>
        <end position="218"/>
    </location>
</feature>
<reference evidence="2" key="1">
    <citation type="submission" date="2022-03" db="EMBL/GenBank/DDBJ databases">
        <authorList>
            <person name="Alioto T."/>
            <person name="Alioto T."/>
            <person name="Gomez Garrido J."/>
        </authorList>
    </citation>
    <scope>NUCLEOTIDE SEQUENCE</scope>
</reference>
<evidence type="ECO:0000313" key="2">
    <source>
        <dbReference type="EMBL" id="CAH2284642.1"/>
    </source>
</evidence>
<organism evidence="2 3">
    <name type="scientific">Pelobates cultripes</name>
    <name type="common">Western spadefoot toad</name>
    <dbReference type="NCBI Taxonomy" id="61616"/>
    <lineage>
        <taxon>Eukaryota</taxon>
        <taxon>Metazoa</taxon>
        <taxon>Chordata</taxon>
        <taxon>Craniata</taxon>
        <taxon>Vertebrata</taxon>
        <taxon>Euteleostomi</taxon>
        <taxon>Amphibia</taxon>
        <taxon>Batrachia</taxon>
        <taxon>Anura</taxon>
        <taxon>Pelobatoidea</taxon>
        <taxon>Pelobatidae</taxon>
        <taxon>Pelobates</taxon>
    </lineage>
</organism>
<gene>
    <name evidence="2" type="ORF">PECUL_23A037730</name>
</gene>
<evidence type="ECO:0000313" key="3">
    <source>
        <dbReference type="Proteomes" id="UP001295444"/>
    </source>
</evidence>
<protein>
    <submittedName>
        <fullName evidence="2">Uncharacterized protein</fullName>
    </submittedName>
</protein>
<dbReference type="EMBL" id="OW240915">
    <property type="protein sequence ID" value="CAH2284642.1"/>
    <property type="molecule type" value="Genomic_DNA"/>
</dbReference>